<evidence type="ECO:0000256" key="2">
    <source>
        <dbReference type="SAM" id="Phobius"/>
    </source>
</evidence>
<gene>
    <name evidence="3" type="ORF">K9U37_01195</name>
</gene>
<feature type="transmembrane region" description="Helical" evidence="2">
    <location>
        <begin position="73"/>
        <end position="92"/>
    </location>
</feature>
<evidence type="ECO:0000256" key="1">
    <source>
        <dbReference type="SAM" id="MobiDB-lite"/>
    </source>
</evidence>
<keyword evidence="2" id="KW-1133">Transmembrane helix</keyword>
<feature type="transmembrane region" description="Helical" evidence="2">
    <location>
        <begin position="198"/>
        <end position="222"/>
    </location>
</feature>
<feature type="region of interest" description="Disordered" evidence="1">
    <location>
        <begin position="106"/>
        <end position="127"/>
    </location>
</feature>
<keyword evidence="2" id="KW-0812">Transmembrane</keyword>
<evidence type="ECO:0000313" key="3">
    <source>
        <dbReference type="EMBL" id="MCI4673647.1"/>
    </source>
</evidence>
<reference evidence="3" key="1">
    <citation type="journal article" date="2022" name="ISME J.">
        <title>Identification of active gaseous-alkane degraders at natural gas seeps.</title>
        <authorList>
            <person name="Farhan Ul Haque M."/>
            <person name="Hernandez M."/>
            <person name="Crombie A.T."/>
            <person name="Murrell J.C."/>
        </authorList>
    </citation>
    <scope>NUCLEOTIDE SEQUENCE</scope>
    <source>
        <strain evidence="3">ANDR5</strain>
    </source>
</reference>
<protein>
    <submittedName>
        <fullName evidence="3">Uncharacterized protein</fullName>
    </submittedName>
</protein>
<evidence type="ECO:0000313" key="4">
    <source>
        <dbReference type="Proteomes" id="UP001139068"/>
    </source>
</evidence>
<dbReference type="RefSeq" id="WP_243070165.1">
    <property type="nucleotide sequence ID" value="NZ_JAIVFL010000001.1"/>
</dbReference>
<accession>A0ABS9YQX2</accession>
<comment type="caution">
    <text evidence="3">The sequence shown here is derived from an EMBL/GenBank/DDBJ whole genome shotgun (WGS) entry which is preliminary data.</text>
</comment>
<keyword evidence="2" id="KW-0472">Membrane</keyword>
<name>A0ABS9YQX2_9MYCO</name>
<sequence length="244" mass="25744">MTAVPWLAAPRSRIGSHAVLPLATVAGAVFVLMSQMLGTSRRTARLCYWTGSAVTTALLVSAMAVSGRPVGQLVLAAVLCVVLAVGLAYFVGWQLKIGGRTRSVFVSHTRPDPPEDGSEPPPPPPLPANSYNGVLTAEGIWWIAVILIAMIAADVYLFGWIWQAVLGTAALTVMGFSAGVDDATRQLPVVRGQKMQGVIAAVASALLFFLPAVAYVIGYLVGKRHPMGYGLRDPLAQHNAEDDA</sequence>
<feature type="transmembrane region" description="Helical" evidence="2">
    <location>
        <begin position="46"/>
        <end position="67"/>
    </location>
</feature>
<keyword evidence="4" id="KW-1185">Reference proteome</keyword>
<dbReference type="Proteomes" id="UP001139068">
    <property type="component" value="Unassembled WGS sequence"/>
</dbReference>
<feature type="transmembrane region" description="Helical" evidence="2">
    <location>
        <begin position="140"/>
        <end position="162"/>
    </location>
</feature>
<feature type="transmembrane region" description="Helical" evidence="2">
    <location>
        <begin position="14"/>
        <end position="34"/>
    </location>
</feature>
<organism evidence="3 4">
    <name type="scientific">Candidatus Mycolicibacterium alkanivorans</name>
    <dbReference type="NCBI Taxonomy" id="2954114"/>
    <lineage>
        <taxon>Bacteria</taxon>
        <taxon>Bacillati</taxon>
        <taxon>Actinomycetota</taxon>
        <taxon>Actinomycetes</taxon>
        <taxon>Mycobacteriales</taxon>
        <taxon>Mycobacteriaceae</taxon>
        <taxon>Mycolicibacterium</taxon>
    </lineage>
</organism>
<dbReference type="EMBL" id="JAIVFL010000001">
    <property type="protein sequence ID" value="MCI4673647.1"/>
    <property type="molecule type" value="Genomic_DNA"/>
</dbReference>
<proteinExistence type="predicted"/>